<dbReference type="Gene3D" id="3.40.50.2300">
    <property type="match status" value="1"/>
</dbReference>
<feature type="modified residue" description="4-aspartylphosphate" evidence="1">
    <location>
        <position position="67"/>
    </location>
</feature>
<dbReference type="Pfam" id="PF00072">
    <property type="entry name" value="Response_reg"/>
    <property type="match status" value="1"/>
</dbReference>
<name>A0A0B8NSZ2_9VIBR</name>
<organism evidence="3 4">
    <name type="scientific">Vibrio ishigakensis</name>
    <dbReference type="NCBI Taxonomy" id="1481914"/>
    <lineage>
        <taxon>Bacteria</taxon>
        <taxon>Pseudomonadati</taxon>
        <taxon>Pseudomonadota</taxon>
        <taxon>Gammaproteobacteria</taxon>
        <taxon>Vibrionales</taxon>
        <taxon>Vibrionaceae</taxon>
        <taxon>Vibrio</taxon>
    </lineage>
</organism>
<evidence type="ECO:0000256" key="1">
    <source>
        <dbReference type="PROSITE-ProRule" id="PRU00169"/>
    </source>
</evidence>
<protein>
    <submittedName>
        <fullName evidence="3">Two-component response regulator</fullName>
    </submittedName>
</protein>
<dbReference type="InterPro" id="IPR011006">
    <property type="entry name" value="CheY-like_superfamily"/>
</dbReference>
<keyword evidence="1" id="KW-0597">Phosphoprotein</keyword>
<dbReference type="InterPro" id="IPR052893">
    <property type="entry name" value="TCS_response_regulator"/>
</dbReference>
<dbReference type="Proteomes" id="UP000031671">
    <property type="component" value="Unassembled WGS sequence"/>
</dbReference>
<dbReference type="InterPro" id="IPR001789">
    <property type="entry name" value="Sig_transdc_resp-reg_receiver"/>
</dbReference>
<dbReference type="PANTHER" id="PTHR44520:SF2">
    <property type="entry name" value="RESPONSE REGULATOR RCP1"/>
    <property type="match status" value="1"/>
</dbReference>
<evidence type="ECO:0000313" key="3">
    <source>
        <dbReference type="EMBL" id="GAM57685.1"/>
    </source>
</evidence>
<reference evidence="3 4" key="2">
    <citation type="submission" date="2015-01" db="EMBL/GenBank/DDBJ databases">
        <authorList>
            <consortium name="NBRP consortium"/>
            <person name="Sawabe T."/>
            <person name="Meirelles P."/>
            <person name="Feng G."/>
            <person name="Sayaka M."/>
            <person name="Hattori M."/>
            <person name="Ohkuma M."/>
        </authorList>
    </citation>
    <scope>NUCLEOTIDE SEQUENCE [LARGE SCALE GENOMIC DNA]</scope>
    <source>
        <strain evidence="4">JCM 19231</strain>
    </source>
</reference>
<sequence length="150" mass="16852">MSVTPSNVKIVLVDDDYVDTECVKRSLKKLEVPNPLLVAKDGLEALEMLYDEDGKLCSDGPFFMLLDINMPRLNGLELLEELKSRGDLNKFVVFILTSSSLEEDIAKAYTYNIVGYIIKKNAGNSFIDAVELAKNYLNIIEFKPKEGLKL</sequence>
<dbReference type="RefSeq" id="WP_261835192.1">
    <property type="nucleotide sequence ID" value="NZ_AP024881.1"/>
</dbReference>
<evidence type="ECO:0000259" key="2">
    <source>
        <dbReference type="PROSITE" id="PS50110"/>
    </source>
</evidence>
<reference evidence="3 4" key="1">
    <citation type="submission" date="2015-01" db="EMBL/GenBank/DDBJ databases">
        <title>Vibrio sp. C1 JCM 19231 whole genome shotgun sequence.</title>
        <authorList>
            <person name="Sawabe T."/>
            <person name="Meirelles P."/>
            <person name="Feng G."/>
            <person name="Sayaka M."/>
            <person name="Hattori M."/>
            <person name="Ohkuma M."/>
        </authorList>
    </citation>
    <scope>NUCLEOTIDE SEQUENCE [LARGE SCALE GENOMIC DNA]</scope>
    <source>
        <strain evidence="4">JCM 19231</strain>
    </source>
</reference>
<dbReference type="AlphaFoldDB" id="A0A0B8NSZ2"/>
<dbReference type="EMBL" id="BBRZ01000061">
    <property type="protein sequence ID" value="GAM57685.1"/>
    <property type="molecule type" value="Genomic_DNA"/>
</dbReference>
<dbReference type="SMART" id="SM00448">
    <property type="entry name" value="REC"/>
    <property type="match status" value="1"/>
</dbReference>
<feature type="domain" description="Response regulatory" evidence="2">
    <location>
        <begin position="9"/>
        <end position="134"/>
    </location>
</feature>
<accession>A0A0B8NSZ2</accession>
<keyword evidence="4" id="KW-1185">Reference proteome</keyword>
<comment type="caution">
    <text evidence="3">The sequence shown here is derived from an EMBL/GenBank/DDBJ whole genome shotgun (WGS) entry which is preliminary data.</text>
</comment>
<gene>
    <name evidence="3" type="ORF">JCM19231_5761</name>
</gene>
<dbReference type="GO" id="GO:0000160">
    <property type="term" value="P:phosphorelay signal transduction system"/>
    <property type="evidence" value="ECO:0007669"/>
    <property type="project" value="InterPro"/>
</dbReference>
<dbReference type="PROSITE" id="PS50110">
    <property type="entry name" value="RESPONSE_REGULATORY"/>
    <property type="match status" value="1"/>
</dbReference>
<dbReference type="PANTHER" id="PTHR44520">
    <property type="entry name" value="RESPONSE REGULATOR RCP1-RELATED"/>
    <property type="match status" value="1"/>
</dbReference>
<evidence type="ECO:0000313" key="4">
    <source>
        <dbReference type="Proteomes" id="UP000031671"/>
    </source>
</evidence>
<dbReference type="SUPFAM" id="SSF52172">
    <property type="entry name" value="CheY-like"/>
    <property type="match status" value="1"/>
</dbReference>
<proteinExistence type="predicted"/>